<dbReference type="InterPro" id="IPR033263">
    <property type="entry name" value="RNF180"/>
</dbReference>
<dbReference type="EMBL" id="CAKXAJ010026348">
    <property type="protein sequence ID" value="CAH2267207.1"/>
    <property type="molecule type" value="Genomic_DNA"/>
</dbReference>
<evidence type="ECO:0000313" key="2">
    <source>
        <dbReference type="Proteomes" id="UP000838756"/>
    </source>
</evidence>
<dbReference type="AlphaFoldDB" id="A0A8S4SLQ6"/>
<sequence>MNSQPNVGNVKCHKCRQVLLSDLSATYNKSRCKDTCSSYNRNNFIYLLEDHLPAWIKVKIEEEQWTKGKLHCENCGCKVGTFDFVSGRKYAHLPSGNNQPVSRFCNVLQTNLAWCPLHWHVKYKQNSSIE</sequence>
<dbReference type="GO" id="GO:0042415">
    <property type="term" value="P:norepinephrine metabolic process"/>
    <property type="evidence" value="ECO:0007669"/>
    <property type="project" value="TreeGrafter"/>
</dbReference>
<dbReference type="PANTHER" id="PTHR46717:SF1">
    <property type="entry name" value="E3 UBIQUITIN-PROTEIN LIGASE RNF180"/>
    <property type="match status" value="1"/>
</dbReference>
<gene>
    <name evidence="1" type="primary">jg2935</name>
    <name evidence="1" type="ORF">PAEG_LOCUS25771</name>
</gene>
<dbReference type="PANTHER" id="PTHR46717">
    <property type="entry name" value="E3 UBIQUITIN-PROTEIN LIGASE RNF180"/>
    <property type="match status" value="1"/>
</dbReference>
<dbReference type="GO" id="GO:0061630">
    <property type="term" value="F:ubiquitin protein ligase activity"/>
    <property type="evidence" value="ECO:0007669"/>
    <property type="project" value="InterPro"/>
</dbReference>
<name>A0A8S4SLQ6_9NEOP</name>
<keyword evidence="2" id="KW-1185">Reference proteome</keyword>
<proteinExistence type="predicted"/>
<protein>
    <submittedName>
        <fullName evidence="1">Jg2935 protein</fullName>
    </submittedName>
</protein>
<dbReference type="Proteomes" id="UP000838756">
    <property type="component" value="Unassembled WGS sequence"/>
</dbReference>
<comment type="caution">
    <text evidence="1">The sequence shown here is derived from an EMBL/GenBank/DDBJ whole genome shotgun (WGS) entry which is preliminary data.</text>
</comment>
<dbReference type="GO" id="GO:0042428">
    <property type="term" value="P:serotonin metabolic process"/>
    <property type="evidence" value="ECO:0007669"/>
    <property type="project" value="TreeGrafter"/>
</dbReference>
<dbReference type="GO" id="GO:0032436">
    <property type="term" value="P:positive regulation of proteasomal ubiquitin-dependent protein catabolic process"/>
    <property type="evidence" value="ECO:0007669"/>
    <property type="project" value="TreeGrafter"/>
</dbReference>
<evidence type="ECO:0000313" key="1">
    <source>
        <dbReference type="EMBL" id="CAH2267207.1"/>
    </source>
</evidence>
<dbReference type="GO" id="GO:0005789">
    <property type="term" value="C:endoplasmic reticulum membrane"/>
    <property type="evidence" value="ECO:0007669"/>
    <property type="project" value="TreeGrafter"/>
</dbReference>
<accession>A0A8S4SLQ6</accession>
<organism evidence="1 2">
    <name type="scientific">Pararge aegeria aegeria</name>
    <dbReference type="NCBI Taxonomy" id="348720"/>
    <lineage>
        <taxon>Eukaryota</taxon>
        <taxon>Metazoa</taxon>
        <taxon>Ecdysozoa</taxon>
        <taxon>Arthropoda</taxon>
        <taxon>Hexapoda</taxon>
        <taxon>Insecta</taxon>
        <taxon>Pterygota</taxon>
        <taxon>Neoptera</taxon>
        <taxon>Endopterygota</taxon>
        <taxon>Lepidoptera</taxon>
        <taxon>Glossata</taxon>
        <taxon>Ditrysia</taxon>
        <taxon>Papilionoidea</taxon>
        <taxon>Nymphalidae</taxon>
        <taxon>Satyrinae</taxon>
        <taxon>Satyrini</taxon>
        <taxon>Parargina</taxon>
        <taxon>Pararge</taxon>
    </lineage>
</organism>
<dbReference type="OrthoDB" id="6909584at2759"/>
<dbReference type="GO" id="GO:0000209">
    <property type="term" value="P:protein polyubiquitination"/>
    <property type="evidence" value="ECO:0007669"/>
    <property type="project" value="InterPro"/>
</dbReference>
<dbReference type="GO" id="GO:0031624">
    <property type="term" value="F:ubiquitin conjugating enzyme binding"/>
    <property type="evidence" value="ECO:0007669"/>
    <property type="project" value="TreeGrafter"/>
</dbReference>
<reference evidence="1" key="1">
    <citation type="submission" date="2022-03" db="EMBL/GenBank/DDBJ databases">
        <authorList>
            <person name="Lindestad O."/>
        </authorList>
    </citation>
    <scope>NUCLEOTIDE SEQUENCE</scope>
</reference>